<comment type="subunit">
    <text evidence="3">Homotrimer.</text>
</comment>
<dbReference type="SUPFAM" id="SSF53167">
    <property type="entry name" value="Purine and uridine phosphorylases"/>
    <property type="match status" value="1"/>
</dbReference>
<dbReference type="GO" id="GO:0004731">
    <property type="term" value="F:purine-nucleoside phosphorylase activity"/>
    <property type="evidence" value="ECO:0007669"/>
    <property type="project" value="UniProtKB-EC"/>
</dbReference>
<feature type="domain" description="Nucleoside phosphorylase" evidence="7">
    <location>
        <begin position="42"/>
        <end position="286"/>
    </location>
</feature>
<dbReference type="Pfam" id="PF01048">
    <property type="entry name" value="PNP_UDP_1"/>
    <property type="match status" value="1"/>
</dbReference>
<keyword evidence="5 6" id="KW-0808">Transferase</keyword>
<dbReference type="InterPro" id="IPR011268">
    <property type="entry name" value="Purine_phosphorylase"/>
</dbReference>
<gene>
    <name evidence="8" type="ORF">BC659_0916</name>
</gene>
<sequence>MNADSFILQNEKLPVIMENMLQKIKETAAFLLSKGFQAPETGVVLGTGLGAFVQKMDIEFTIPYHEIPHFPVATVEFHKGQLLYGNVHGVKVIAMQGRFHYYEGYSMQQITFPIRVMKEMGVKYLLLSNAAGGMNPLYKKGDMVLINDHINMLPENPLRGLNDPGFGNRFVDMCRPYDEAMAQVLIKAAHTVQKELLHGVYVSVQGPNLETRAEYRYLRASGADMVGMSTVPEVIVANHIELRCAAVSVITDECDPDNLTPVNIAEIIEVAGRADDSLSTIFATAIQMLK</sequence>
<accession>A0A4R6J3H9</accession>
<dbReference type="InterPro" id="IPR011270">
    <property type="entry name" value="Pur_Nuc_Pase_Ino/Guo-sp"/>
</dbReference>
<evidence type="ECO:0000256" key="1">
    <source>
        <dbReference type="ARBA" id="ARBA00005058"/>
    </source>
</evidence>
<dbReference type="EMBL" id="SNWP01000010">
    <property type="protein sequence ID" value="TDO28836.1"/>
    <property type="molecule type" value="Genomic_DNA"/>
</dbReference>
<reference evidence="8 9" key="1">
    <citation type="submission" date="2019-03" db="EMBL/GenBank/DDBJ databases">
        <title>Genomic Encyclopedia of Archaeal and Bacterial Type Strains, Phase II (KMG-II): from individual species to whole genera.</title>
        <authorList>
            <person name="Goeker M."/>
        </authorList>
    </citation>
    <scope>NUCLEOTIDE SEQUENCE [LARGE SCALE GENOMIC DNA]</scope>
    <source>
        <strain evidence="8 9">DSM 28323</strain>
    </source>
</reference>
<dbReference type="EC" id="2.4.2.1" evidence="6"/>
<dbReference type="NCBIfam" id="NF006054">
    <property type="entry name" value="PRK08202.1"/>
    <property type="match status" value="1"/>
</dbReference>
<evidence type="ECO:0000256" key="6">
    <source>
        <dbReference type="PIRNR" id="PIRNR000477"/>
    </source>
</evidence>
<evidence type="ECO:0000313" key="9">
    <source>
        <dbReference type="Proteomes" id="UP000295741"/>
    </source>
</evidence>
<comment type="function">
    <text evidence="6">The purine nucleoside phosphorylases catalyze the phosphorolytic breakdown of the N-glycosidic bond in the beta-(deoxy)ribonucleoside molecules, with the formation of the corresponding free purine bases and pentose-1-phosphate.</text>
</comment>
<dbReference type="NCBIfam" id="TIGR01697">
    <property type="entry name" value="PNPH-PUNA-XAPA"/>
    <property type="match status" value="1"/>
</dbReference>
<organism evidence="8 9">
    <name type="scientific">Sediminibacterium goheungense</name>
    <dbReference type="NCBI Taxonomy" id="1086393"/>
    <lineage>
        <taxon>Bacteria</taxon>
        <taxon>Pseudomonadati</taxon>
        <taxon>Bacteroidota</taxon>
        <taxon>Chitinophagia</taxon>
        <taxon>Chitinophagales</taxon>
        <taxon>Chitinophagaceae</taxon>
        <taxon>Sediminibacterium</taxon>
    </lineage>
</organism>
<dbReference type="PIRSF" id="PIRSF000477">
    <property type="entry name" value="PurNPase"/>
    <property type="match status" value="1"/>
</dbReference>
<dbReference type="AlphaFoldDB" id="A0A4R6J3H9"/>
<dbReference type="InterPro" id="IPR035994">
    <property type="entry name" value="Nucleoside_phosphorylase_sf"/>
</dbReference>
<evidence type="ECO:0000259" key="7">
    <source>
        <dbReference type="Pfam" id="PF01048"/>
    </source>
</evidence>
<dbReference type="UniPathway" id="UPA00606"/>
<dbReference type="NCBIfam" id="TIGR01700">
    <property type="entry name" value="PNPH"/>
    <property type="match status" value="1"/>
</dbReference>
<keyword evidence="4 6" id="KW-0328">Glycosyltransferase</keyword>
<dbReference type="GO" id="GO:0005737">
    <property type="term" value="C:cytoplasm"/>
    <property type="evidence" value="ECO:0007669"/>
    <property type="project" value="TreeGrafter"/>
</dbReference>
<dbReference type="GO" id="GO:0009116">
    <property type="term" value="P:nucleoside metabolic process"/>
    <property type="evidence" value="ECO:0007669"/>
    <property type="project" value="InterPro"/>
</dbReference>
<proteinExistence type="inferred from homology"/>
<protein>
    <recommendedName>
        <fullName evidence="6">Purine nucleoside phosphorylase</fullName>
        <ecNumber evidence="6">2.4.2.1</ecNumber>
    </recommendedName>
    <alternativeName>
        <fullName evidence="6">Inosine-guanosine phosphorylase</fullName>
    </alternativeName>
</protein>
<comment type="caution">
    <text evidence="8">The sequence shown here is derived from an EMBL/GenBank/DDBJ whole genome shotgun (WGS) entry which is preliminary data.</text>
</comment>
<dbReference type="PANTHER" id="PTHR11904:SF9">
    <property type="entry name" value="PURINE NUCLEOSIDE PHOSPHORYLASE-RELATED"/>
    <property type="match status" value="1"/>
</dbReference>
<dbReference type="CDD" id="cd09009">
    <property type="entry name" value="PNP-EcPNPII_like"/>
    <property type="match status" value="1"/>
</dbReference>
<dbReference type="PROSITE" id="PS01240">
    <property type="entry name" value="PNP_MTAP_2"/>
    <property type="match status" value="1"/>
</dbReference>
<dbReference type="PANTHER" id="PTHR11904">
    <property type="entry name" value="METHYLTHIOADENOSINE/PURINE NUCLEOSIDE PHOSPHORYLASE"/>
    <property type="match status" value="1"/>
</dbReference>
<dbReference type="Proteomes" id="UP000295741">
    <property type="component" value="Unassembled WGS sequence"/>
</dbReference>
<keyword evidence="9" id="KW-1185">Reference proteome</keyword>
<comment type="pathway">
    <text evidence="1 6">Purine metabolism; purine nucleoside salvage.</text>
</comment>
<evidence type="ECO:0000313" key="8">
    <source>
        <dbReference type="EMBL" id="TDO28836.1"/>
    </source>
</evidence>
<evidence type="ECO:0000256" key="5">
    <source>
        <dbReference type="ARBA" id="ARBA00022679"/>
    </source>
</evidence>
<comment type="similarity">
    <text evidence="2 6">Belongs to the PNP/MTAP phosphorylase family.</text>
</comment>
<dbReference type="InterPro" id="IPR000845">
    <property type="entry name" value="Nucleoside_phosphorylase_d"/>
</dbReference>
<evidence type="ECO:0000256" key="3">
    <source>
        <dbReference type="ARBA" id="ARBA00011233"/>
    </source>
</evidence>
<dbReference type="RefSeq" id="WP_246027078.1">
    <property type="nucleotide sequence ID" value="NZ_SNWP01000010.1"/>
</dbReference>
<dbReference type="InterPro" id="IPR018099">
    <property type="entry name" value="Purine_phosphorylase-2_CS"/>
</dbReference>
<evidence type="ECO:0000256" key="4">
    <source>
        <dbReference type="ARBA" id="ARBA00022676"/>
    </source>
</evidence>
<name>A0A4R6J3H9_9BACT</name>
<dbReference type="Gene3D" id="3.40.50.1580">
    <property type="entry name" value="Nucleoside phosphorylase domain"/>
    <property type="match status" value="1"/>
</dbReference>
<evidence type="ECO:0000256" key="2">
    <source>
        <dbReference type="ARBA" id="ARBA00006751"/>
    </source>
</evidence>